<dbReference type="InterPro" id="IPR036457">
    <property type="entry name" value="PPM-type-like_dom_sf"/>
</dbReference>
<dbReference type="Gene3D" id="3.60.40.10">
    <property type="entry name" value="PPM-type phosphatase domain"/>
    <property type="match status" value="1"/>
</dbReference>
<evidence type="ECO:0000256" key="8">
    <source>
        <dbReference type="PROSITE-ProRule" id="PRU00169"/>
    </source>
</evidence>
<dbReference type="EC" id="2.7.13.3" evidence="3"/>
<dbReference type="InterPro" id="IPR003594">
    <property type="entry name" value="HATPase_dom"/>
</dbReference>
<dbReference type="RefSeq" id="WP_182704024.1">
    <property type="nucleotide sequence ID" value="NZ_JACJII010000001.1"/>
</dbReference>
<organism evidence="12 13">
    <name type="scientific">Thermomonospora cellulosilytica</name>
    <dbReference type="NCBI Taxonomy" id="1411118"/>
    <lineage>
        <taxon>Bacteria</taxon>
        <taxon>Bacillati</taxon>
        <taxon>Actinomycetota</taxon>
        <taxon>Actinomycetes</taxon>
        <taxon>Streptosporangiales</taxon>
        <taxon>Thermomonosporaceae</taxon>
        <taxon>Thermomonospora</taxon>
    </lineage>
</organism>
<dbReference type="SUPFAM" id="SSF55781">
    <property type="entry name" value="GAF domain-like"/>
    <property type="match status" value="1"/>
</dbReference>
<gene>
    <name evidence="12" type="ORF">HNR21_000715</name>
</gene>
<dbReference type="InterPro" id="IPR036890">
    <property type="entry name" value="HATPase_C_sf"/>
</dbReference>
<dbReference type="InterPro" id="IPR005467">
    <property type="entry name" value="His_kinase_dom"/>
</dbReference>
<dbReference type="GO" id="GO:0000155">
    <property type="term" value="F:phosphorelay sensor kinase activity"/>
    <property type="evidence" value="ECO:0007669"/>
    <property type="project" value="InterPro"/>
</dbReference>
<dbReference type="SUPFAM" id="SSF55785">
    <property type="entry name" value="PYP-like sensor domain (PAS domain)"/>
    <property type="match status" value="1"/>
</dbReference>
<dbReference type="InterPro" id="IPR029016">
    <property type="entry name" value="GAF-like_dom_sf"/>
</dbReference>
<accession>A0A7W3MU00</accession>
<dbReference type="SMART" id="SM00448">
    <property type="entry name" value="REC"/>
    <property type="match status" value="1"/>
</dbReference>
<dbReference type="InterPro" id="IPR011006">
    <property type="entry name" value="CheY-like_superfamily"/>
</dbReference>
<dbReference type="EMBL" id="JACJII010000001">
    <property type="protein sequence ID" value="MBA9001833.1"/>
    <property type="molecule type" value="Genomic_DNA"/>
</dbReference>
<dbReference type="InterPro" id="IPR001932">
    <property type="entry name" value="PPM-type_phosphatase-like_dom"/>
</dbReference>
<dbReference type="NCBIfam" id="TIGR00229">
    <property type="entry name" value="sensory_box"/>
    <property type="match status" value="1"/>
</dbReference>
<evidence type="ECO:0000259" key="11">
    <source>
        <dbReference type="PROSITE" id="PS50112"/>
    </source>
</evidence>
<evidence type="ECO:0000256" key="6">
    <source>
        <dbReference type="ARBA" id="ARBA00022777"/>
    </source>
</evidence>
<dbReference type="Pfam" id="PF02518">
    <property type="entry name" value="HATPase_c"/>
    <property type="match status" value="1"/>
</dbReference>
<dbReference type="Gene3D" id="3.30.565.10">
    <property type="entry name" value="Histidine kinase-like ATPase, C-terminal domain"/>
    <property type="match status" value="2"/>
</dbReference>
<evidence type="ECO:0000256" key="5">
    <source>
        <dbReference type="ARBA" id="ARBA00022679"/>
    </source>
</evidence>
<dbReference type="CDD" id="cd17574">
    <property type="entry name" value="REC_OmpR"/>
    <property type="match status" value="1"/>
</dbReference>
<dbReference type="PROSITE" id="PS50112">
    <property type="entry name" value="PAS"/>
    <property type="match status" value="1"/>
</dbReference>
<dbReference type="InterPro" id="IPR035965">
    <property type="entry name" value="PAS-like_dom_sf"/>
</dbReference>
<dbReference type="Gene3D" id="3.40.50.2300">
    <property type="match status" value="1"/>
</dbReference>
<sequence>MTGDRAPGRRVFPGDGEMARRMRGHDWAGSGLGEPSGWPVTLQETCRICLTSRYPMVILWGPELRCLYNDAYMPLLGSKHPALGVPCERVWEEVWDRIGPQLRAVLETGEATWSQDLLLPLRRHGFPEETYWTFSNSPLFDGSRVGGVLTVVTETTQQVVGERRLAALHDLGARTGAAEGVVAACHQVAGVLERNARDVPFAAIYLGREPEPVCTSPPGTATGTAWPVAEVMRTGRSRVVDPVTERLPAGGWEAPPHEAMVLPLNGDEDGAIGAIVLAAGAGRPMDRRYRRFFDLVARQTAALVNGATAHEAQRRRAEELAELDRLKTVFFSDVSHEFRTPLTLIDGSLEDLRDNLRDAGPATREDLEVIRRSGLRMEKLVDSLLEFSRIEAGRMGARYEPVDLAVFTADLTGVFRAAMEKAGVRFRVDCLPLPEPVYVDRDMWEKIVLNLLSNALKFTFEGTIRVRLRAEDGQAVLRVSDTGVGVAPEDVPRMFERFHRLRPARARSHEGSSIGLALVRELVRLHGGTIDAHSVEGEGTTFTVRIPFGHGHLPADSLAPPERGTDVSAGADPFVEEALRWLPEDAGREWETPPGQTPTAALRFGGPARVLVADDNRDMRAYLRRLLRPGYEVQTVGDGLAALETARSRPPDLVIADVMMPGMDGLRLVAELRSDPRTARVPVLLLSALAGPGSSVEGLAAGADDYLVKPFSAAELKARVRANVEMARLRNQSAEWRNALFESLQEAFMVLDGDGTVLEANTACRTLLGYGPEGLPYPVPHPWWPDEADDPVAHRQFTEAFEEAVRERNGSKNVPMTHRDGHRLWVAVAYNETRTPDTGELRTLMTLRDITAERTAAQHDMALANLSLRLSTTETLPETMRAAMEEMAALWETRRILAVDWDERDQVHTSPLDPGTTWDGLPGGVRSAIETLRTHPPLRPETFADPAGIGVTLEFYGGPMVLWIEPNPHRPFVAEDHALLVALCGYLGQAVHRIGLAEQQREAVLEVQRTILAPADLPSGFAVRYEPAARPLQVGGDWYDVFDLPDGLVGIVVGDCVGRGVQAATVMGQLRSACRALLLQLGDPARALAALDNFAGMTPKALGTTVFCCVLNMNTGEMSYSSAGHLPAFKVHANRRVELLEGGRGLPLAVLPGEDRPADHCLLTPEAVLVLYTDGLVERRDRSLDIGIDKAAEVTREGRDLPVEELADRLMTRLSPPGGYDDDVALLLFRRPLGLDVPFPAEAMHLAHVRAELRAWMAEMELHPLVVHNVLTAAGEACANAAQHATGSRARLTASRTGDELQITVSDTGRWKKPHPDGAGLHGRGLYLIRALMQEVTIDHGPSGTTVDMRTRLTP</sequence>
<dbReference type="CDD" id="cd00082">
    <property type="entry name" value="HisKA"/>
    <property type="match status" value="1"/>
</dbReference>
<dbReference type="Pfam" id="PF13581">
    <property type="entry name" value="HATPase_c_2"/>
    <property type="match status" value="1"/>
</dbReference>
<dbReference type="Pfam" id="PF07228">
    <property type="entry name" value="SpoIIE"/>
    <property type="match status" value="1"/>
</dbReference>
<dbReference type="InterPro" id="IPR001789">
    <property type="entry name" value="Sig_transdc_resp-reg_receiver"/>
</dbReference>
<reference evidence="12 13" key="1">
    <citation type="submission" date="2020-08" db="EMBL/GenBank/DDBJ databases">
        <title>Sequencing the genomes of 1000 actinobacteria strains.</title>
        <authorList>
            <person name="Klenk H.-P."/>
        </authorList>
    </citation>
    <scope>NUCLEOTIDE SEQUENCE [LARGE SCALE GENOMIC DNA]</scope>
    <source>
        <strain evidence="12 13">DSM 45823</strain>
    </source>
</reference>
<dbReference type="InterPro" id="IPR003661">
    <property type="entry name" value="HisK_dim/P_dom"/>
</dbReference>
<dbReference type="Pfam" id="PF00072">
    <property type="entry name" value="Response_reg"/>
    <property type="match status" value="1"/>
</dbReference>
<dbReference type="PANTHER" id="PTHR43547">
    <property type="entry name" value="TWO-COMPONENT HISTIDINE KINASE"/>
    <property type="match status" value="1"/>
</dbReference>
<dbReference type="CDD" id="cd00130">
    <property type="entry name" value="PAS"/>
    <property type="match status" value="1"/>
</dbReference>
<feature type="modified residue" description="4-aspartylphosphate" evidence="8">
    <location>
        <position position="657"/>
    </location>
</feature>
<dbReference type="Gene3D" id="1.10.287.130">
    <property type="match status" value="1"/>
</dbReference>
<keyword evidence="13" id="KW-1185">Reference proteome</keyword>
<dbReference type="PROSITE" id="PS50110">
    <property type="entry name" value="RESPONSE_REGULATORY"/>
    <property type="match status" value="1"/>
</dbReference>
<dbReference type="InterPro" id="IPR013656">
    <property type="entry name" value="PAS_4"/>
</dbReference>
<comment type="subcellular location">
    <subcellularLocation>
        <location evidence="2">Cell membrane</location>
    </subcellularLocation>
</comment>
<feature type="domain" description="PAS" evidence="11">
    <location>
        <begin position="733"/>
        <end position="775"/>
    </location>
</feature>
<feature type="domain" description="Histidine kinase" evidence="9">
    <location>
        <begin position="333"/>
        <end position="550"/>
    </location>
</feature>
<dbReference type="PROSITE" id="PS50109">
    <property type="entry name" value="HIS_KIN"/>
    <property type="match status" value="1"/>
</dbReference>
<keyword evidence="7" id="KW-0902">Two-component regulatory system</keyword>
<dbReference type="Pfam" id="PF08448">
    <property type="entry name" value="PAS_4"/>
    <property type="match status" value="2"/>
</dbReference>
<evidence type="ECO:0000256" key="2">
    <source>
        <dbReference type="ARBA" id="ARBA00004236"/>
    </source>
</evidence>
<evidence type="ECO:0000259" key="9">
    <source>
        <dbReference type="PROSITE" id="PS50109"/>
    </source>
</evidence>
<evidence type="ECO:0000313" key="12">
    <source>
        <dbReference type="EMBL" id="MBA9001833.1"/>
    </source>
</evidence>
<evidence type="ECO:0000256" key="7">
    <source>
        <dbReference type="ARBA" id="ARBA00023012"/>
    </source>
</evidence>
<comment type="catalytic activity">
    <reaction evidence="1">
        <text>ATP + protein L-histidine = ADP + protein N-phospho-L-histidine.</text>
        <dbReference type="EC" id="2.7.13.3"/>
    </reaction>
</comment>
<comment type="caution">
    <text evidence="12">The sequence shown here is derived from an EMBL/GenBank/DDBJ whole genome shotgun (WGS) entry which is preliminary data.</text>
</comment>
<dbReference type="GO" id="GO:0005886">
    <property type="term" value="C:plasma membrane"/>
    <property type="evidence" value="ECO:0007669"/>
    <property type="project" value="UniProtKB-SubCell"/>
</dbReference>
<evidence type="ECO:0000313" key="13">
    <source>
        <dbReference type="Proteomes" id="UP000539313"/>
    </source>
</evidence>
<dbReference type="InterPro" id="IPR004358">
    <property type="entry name" value="Sig_transdc_His_kin-like_C"/>
</dbReference>
<evidence type="ECO:0000256" key="1">
    <source>
        <dbReference type="ARBA" id="ARBA00000085"/>
    </source>
</evidence>
<dbReference type="SUPFAM" id="SSF55874">
    <property type="entry name" value="ATPase domain of HSP90 chaperone/DNA topoisomerase II/histidine kinase"/>
    <property type="match status" value="2"/>
</dbReference>
<dbReference type="InterPro" id="IPR036097">
    <property type="entry name" value="HisK_dim/P_sf"/>
</dbReference>
<name>A0A7W3MU00_9ACTN</name>
<evidence type="ECO:0000256" key="3">
    <source>
        <dbReference type="ARBA" id="ARBA00012438"/>
    </source>
</evidence>
<keyword evidence="5" id="KW-0808">Transferase</keyword>
<evidence type="ECO:0000259" key="10">
    <source>
        <dbReference type="PROSITE" id="PS50110"/>
    </source>
</evidence>
<dbReference type="SMART" id="SM00387">
    <property type="entry name" value="HATPase_c"/>
    <property type="match status" value="1"/>
</dbReference>
<protein>
    <recommendedName>
        <fullName evidence="3">histidine kinase</fullName>
        <ecNumber evidence="3">2.7.13.3</ecNumber>
    </recommendedName>
</protein>
<dbReference type="SMART" id="SM00331">
    <property type="entry name" value="PP2C_SIG"/>
    <property type="match status" value="1"/>
</dbReference>
<dbReference type="SUPFAM" id="SSF47384">
    <property type="entry name" value="Homodimeric domain of signal transducing histidine kinase"/>
    <property type="match status" value="1"/>
</dbReference>
<keyword evidence="6" id="KW-0418">Kinase</keyword>
<proteinExistence type="predicted"/>
<keyword evidence="4 8" id="KW-0597">Phosphoprotein</keyword>
<feature type="domain" description="Response regulatory" evidence="10">
    <location>
        <begin position="609"/>
        <end position="724"/>
    </location>
</feature>
<evidence type="ECO:0000256" key="4">
    <source>
        <dbReference type="ARBA" id="ARBA00022553"/>
    </source>
</evidence>
<dbReference type="PRINTS" id="PR00344">
    <property type="entry name" value="BCTRLSENSOR"/>
</dbReference>
<dbReference type="Gene3D" id="3.30.450.20">
    <property type="entry name" value="PAS domain"/>
    <property type="match status" value="2"/>
</dbReference>
<dbReference type="FunFam" id="3.30.565.10:FF:000006">
    <property type="entry name" value="Sensor histidine kinase WalK"/>
    <property type="match status" value="1"/>
</dbReference>
<dbReference type="SUPFAM" id="SSF52172">
    <property type="entry name" value="CheY-like"/>
    <property type="match status" value="1"/>
</dbReference>
<dbReference type="PANTHER" id="PTHR43547:SF2">
    <property type="entry name" value="HYBRID SIGNAL TRANSDUCTION HISTIDINE KINASE C"/>
    <property type="match status" value="1"/>
</dbReference>
<dbReference type="SMART" id="SM00388">
    <property type="entry name" value="HisKA"/>
    <property type="match status" value="1"/>
</dbReference>
<dbReference type="InterPro" id="IPR000014">
    <property type="entry name" value="PAS"/>
</dbReference>
<dbReference type="SUPFAM" id="SSF81606">
    <property type="entry name" value="PP2C-like"/>
    <property type="match status" value="1"/>
</dbReference>
<dbReference type="Proteomes" id="UP000539313">
    <property type="component" value="Unassembled WGS sequence"/>
</dbReference>
<dbReference type="Pfam" id="PF00512">
    <property type="entry name" value="HisKA"/>
    <property type="match status" value="1"/>
</dbReference>
<dbReference type="CDD" id="cd16922">
    <property type="entry name" value="HATPase_EvgS-ArcB-TorS-like"/>
    <property type="match status" value="1"/>
</dbReference>
<dbReference type="CDD" id="cd16936">
    <property type="entry name" value="HATPase_RsbW-like"/>
    <property type="match status" value="1"/>
</dbReference>
<dbReference type="Gene3D" id="3.30.450.40">
    <property type="match status" value="1"/>
</dbReference>